<reference evidence="2" key="1">
    <citation type="submission" date="2022-11" db="UniProtKB">
        <authorList>
            <consortium name="WormBaseParasite"/>
        </authorList>
    </citation>
    <scope>IDENTIFICATION</scope>
</reference>
<proteinExistence type="predicted"/>
<dbReference type="Proteomes" id="UP000887579">
    <property type="component" value="Unplaced"/>
</dbReference>
<dbReference type="WBParaSite" id="ES5_v2.g17634.t1">
    <property type="protein sequence ID" value="ES5_v2.g17634.t1"/>
    <property type="gene ID" value="ES5_v2.g17634"/>
</dbReference>
<evidence type="ECO:0000313" key="2">
    <source>
        <dbReference type="WBParaSite" id="ES5_v2.g17634.t1"/>
    </source>
</evidence>
<name>A0AC34FKY0_9BILA</name>
<organism evidence="1 2">
    <name type="scientific">Panagrolaimus sp. ES5</name>
    <dbReference type="NCBI Taxonomy" id="591445"/>
    <lineage>
        <taxon>Eukaryota</taxon>
        <taxon>Metazoa</taxon>
        <taxon>Ecdysozoa</taxon>
        <taxon>Nematoda</taxon>
        <taxon>Chromadorea</taxon>
        <taxon>Rhabditida</taxon>
        <taxon>Tylenchina</taxon>
        <taxon>Panagrolaimomorpha</taxon>
        <taxon>Panagrolaimoidea</taxon>
        <taxon>Panagrolaimidae</taxon>
        <taxon>Panagrolaimus</taxon>
    </lineage>
</organism>
<sequence length="313" mass="36502">MDGPRYMVMMNFLRERIEKSSYQFWKPKYGKVLYVALCIHDSKIPFLEWYDEKNGHGVIIGHEPLKVLDLIDVNDVRVCPDNNKAFIISFDDPERHPIEFLAEDYQLACYWVDELNISLRVIKAFKEPKYHHENCFDGYCARKQQGLPSKPPSLLQKESSSEMKEEMLIKRYKKHKRASTSSVESRYRSKQQNFVAPAPTNQTKIIGALQTPTANDLIDHDYLIPISKKKSTRRSPRRRSKKDELVLPRRAGIPKTLDEIYEEVALRRFQAKLRKPQRPPPVPPRNSQVYNSLSSLSPKLSSKSRRTCSHTEL</sequence>
<accession>A0AC34FKY0</accession>
<protein>
    <submittedName>
        <fullName evidence="2">PH domain-containing protein</fullName>
    </submittedName>
</protein>
<evidence type="ECO:0000313" key="1">
    <source>
        <dbReference type="Proteomes" id="UP000887579"/>
    </source>
</evidence>